<dbReference type="InterPro" id="IPR013325">
    <property type="entry name" value="RNA_pol_sigma_r2"/>
</dbReference>
<evidence type="ECO:0000256" key="2">
    <source>
        <dbReference type="ARBA" id="ARBA00023015"/>
    </source>
</evidence>
<protein>
    <submittedName>
        <fullName evidence="7">RNA polymerase sigma factor</fullName>
    </submittedName>
</protein>
<evidence type="ECO:0000313" key="7">
    <source>
        <dbReference type="EMBL" id="MFD2969254.1"/>
    </source>
</evidence>
<dbReference type="EMBL" id="JBHUPB010000012">
    <property type="protein sequence ID" value="MFD2969254.1"/>
    <property type="molecule type" value="Genomic_DNA"/>
</dbReference>
<comment type="caution">
    <text evidence="7">The sequence shown here is derived from an EMBL/GenBank/DDBJ whole genome shotgun (WGS) entry which is preliminary data.</text>
</comment>
<sequence>MTIIQRLKSDDQTALKEIFEQFGEEVYAVAFRFLRDRYDAEDVVQSVFLKLWNARASMDELGAVWSLLYVITKRLALNKLRDRMAKPMNEQLAETLEIVHDIAADSRVLSREIADIEAVVIDRLPKQQRMIYLLRRDEGLSYKEISEKLNISPNTVRNHVVECLKAFRKGFRKYGYHFLLFFSFFN</sequence>
<accession>A0ABW6BLQ1</accession>
<dbReference type="RefSeq" id="WP_320186467.1">
    <property type="nucleotide sequence ID" value="NZ_CP138332.1"/>
</dbReference>
<comment type="similarity">
    <text evidence="1">Belongs to the sigma-70 factor family. ECF subfamily.</text>
</comment>
<feature type="domain" description="RNA polymerase sigma factor 70 region 4 type 2" evidence="6">
    <location>
        <begin position="121"/>
        <end position="160"/>
    </location>
</feature>
<dbReference type="Gene3D" id="1.10.10.10">
    <property type="entry name" value="Winged helix-like DNA-binding domain superfamily/Winged helix DNA-binding domain"/>
    <property type="match status" value="1"/>
</dbReference>
<evidence type="ECO:0000256" key="3">
    <source>
        <dbReference type="ARBA" id="ARBA00023082"/>
    </source>
</evidence>
<dbReference type="CDD" id="cd06171">
    <property type="entry name" value="Sigma70_r4"/>
    <property type="match status" value="1"/>
</dbReference>
<evidence type="ECO:0000259" key="5">
    <source>
        <dbReference type="Pfam" id="PF04542"/>
    </source>
</evidence>
<dbReference type="InterPro" id="IPR014284">
    <property type="entry name" value="RNA_pol_sigma-70_dom"/>
</dbReference>
<name>A0ABW6BLQ1_9SPHI</name>
<feature type="domain" description="RNA polymerase sigma-70 region 2" evidence="5">
    <location>
        <begin position="19"/>
        <end position="83"/>
    </location>
</feature>
<dbReference type="Pfam" id="PF08281">
    <property type="entry name" value="Sigma70_r4_2"/>
    <property type="match status" value="1"/>
</dbReference>
<dbReference type="InterPro" id="IPR039425">
    <property type="entry name" value="RNA_pol_sigma-70-like"/>
</dbReference>
<keyword evidence="3" id="KW-0731">Sigma factor</keyword>
<dbReference type="InterPro" id="IPR007627">
    <property type="entry name" value="RNA_pol_sigma70_r2"/>
</dbReference>
<dbReference type="SUPFAM" id="SSF88659">
    <property type="entry name" value="Sigma3 and sigma4 domains of RNA polymerase sigma factors"/>
    <property type="match status" value="1"/>
</dbReference>
<evidence type="ECO:0000256" key="1">
    <source>
        <dbReference type="ARBA" id="ARBA00010641"/>
    </source>
</evidence>
<dbReference type="Proteomes" id="UP001597525">
    <property type="component" value="Unassembled WGS sequence"/>
</dbReference>
<dbReference type="InterPro" id="IPR013324">
    <property type="entry name" value="RNA_pol_sigma_r3/r4-like"/>
</dbReference>
<dbReference type="Gene3D" id="1.10.1740.10">
    <property type="match status" value="1"/>
</dbReference>
<dbReference type="PANTHER" id="PTHR43133:SF46">
    <property type="entry name" value="RNA POLYMERASE SIGMA-70 FACTOR ECF SUBFAMILY"/>
    <property type="match status" value="1"/>
</dbReference>
<gene>
    <name evidence="7" type="ORF">ACFS7Y_17805</name>
</gene>
<dbReference type="SUPFAM" id="SSF88946">
    <property type="entry name" value="Sigma2 domain of RNA polymerase sigma factors"/>
    <property type="match status" value="1"/>
</dbReference>
<proteinExistence type="inferred from homology"/>
<evidence type="ECO:0000259" key="6">
    <source>
        <dbReference type="Pfam" id="PF08281"/>
    </source>
</evidence>
<evidence type="ECO:0000256" key="4">
    <source>
        <dbReference type="ARBA" id="ARBA00023163"/>
    </source>
</evidence>
<dbReference type="PANTHER" id="PTHR43133">
    <property type="entry name" value="RNA POLYMERASE ECF-TYPE SIGMA FACTO"/>
    <property type="match status" value="1"/>
</dbReference>
<keyword evidence="4" id="KW-0804">Transcription</keyword>
<keyword evidence="2" id="KW-0805">Transcription regulation</keyword>
<dbReference type="InterPro" id="IPR013249">
    <property type="entry name" value="RNA_pol_sigma70_r4_t2"/>
</dbReference>
<keyword evidence="8" id="KW-1185">Reference proteome</keyword>
<reference evidence="8" key="1">
    <citation type="journal article" date="2019" name="Int. J. Syst. Evol. Microbiol.">
        <title>The Global Catalogue of Microorganisms (GCM) 10K type strain sequencing project: providing services to taxonomists for standard genome sequencing and annotation.</title>
        <authorList>
            <consortium name="The Broad Institute Genomics Platform"/>
            <consortium name="The Broad Institute Genome Sequencing Center for Infectious Disease"/>
            <person name="Wu L."/>
            <person name="Ma J."/>
        </authorList>
    </citation>
    <scope>NUCLEOTIDE SEQUENCE [LARGE SCALE GENOMIC DNA]</scope>
    <source>
        <strain evidence="8">KCTC 22814</strain>
    </source>
</reference>
<organism evidence="7 8">
    <name type="scientific">Sphingobacterium bambusae</name>
    <dbReference type="NCBI Taxonomy" id="662858"/>
    <lineage>
        <taxon>Bacteria</taxon>
        <taxon>Pseudomonadati</taxon>
        <taxon>Bacteroidota</taxon>
        <taxon>Sphingobacteriia</taxon>
        <taxon>Sphingobacteriales</taxon>
        <taxon>Sphingobacteriaceae</taxon>
        <taxon>Sphingobacterium</taxon>
    </lineage>
</organism>
<evidence type="ECO:0000313" key="8">
    <source>
        <dbReference type="Proteomes" id="UP001597525"/>
    </source>
</evidence>
<dbReference type="InterPro" id="IPR036388">
    <property type="entry name" value="WH-like_DNA-bd_sf"/>
</dbReference>
<dbReference type="Pfam" id="PF04542">
    <property type="entry name" value="Sigma70_r2"/>
    <property type="match status" value="1"/>
</dbReference>
<dbReference type="NCBIfam" id="TIGR02937">
    <property type="entry name" value="sigma70-ECF"/>
    <property type="match status" value="1"/>
</dbReference>